<organism evidence="1">
    <name type="scientific">marine sediment metagenome</name>
    <dbReference type="NCBI Taxonomy" id="412755"/>
    <lineage>
        <taxon>unclassified sequences</taxon>
        <taxon>metagenomes</taxon>
        <taxon>ecological metagenomes</taxon>
    </lineage>
</organism>
<gene>
    <name evidence="1" type="ORF">LCGC14_1136580</name>
</gene>
<evidence type="ECO:0000313" key="1">
    <source>
        <dbReference type="EMBL" id="KKN00571.1"/>
    </source>
</evidence>
<name>A0A0F9PHQ8_9ZZZZ</name>
<proteinExistence type="predicted"/>
<reference evidence="1" key="1">
    <citation type="journal article" date="2015" name="Nature">
        <title>Complex archaea that bridge the gap between prokaryotes and eukaryotes.</title>
        <authorList>
            <person name="Spang A."/>
            <person name="Saw J.H."/>
            <person name="Jorgensen S.L."/>
            <person name="Zaremba-Niedzwiedzka K."/>
            <person name="Martijn J."/>
            <person name="Lind A.E."/>
            <person name="van Eijk R."/>
            <person name="Schleper C."/>
            <person name="Guy L."/>
            <person name="Ettema T.J."/>
        </authorList>
    </citation>
    <scope>NUCLEOTIDE SEQUENCE</scope>
</reference>
<accession>A0A0F9PHQ8</accession>
<comment type="caution">
    <text evidence="1">The sequence shown here is derived from an EMBL/GenBank/DDBJ whole genome shotgun (WGS) entry which is preliminary data.</text>
</comment>
<feature type="non-terminal residue" evidence="1">
    <location>
        <position position="1"/>
    </location>
</feature>
<dbReference type="AlphaFoldDB" id="A0A0F9PHQ8"/>
<protein>
    <submittedName>
        <fullName evidence="1">Uncharacterized protein</fullName>
    </submittedName>
</protein>
<dbReference type="EMBL" id="LAZR01005362">
    <property type="protein sequence ID" value="KKN00571.1"/>
    <property type="molecule type" value="Genomic_DNA"/>
</dbReference>
<sequence>EVVDVGSGIAQFVYYGAGFKTVWVTFDKSCPYCESLNNKVISRGMNFINAGQSLQPEGAETPLIVTQNISHPAAHLGCDCGISAG</sequence>